<comment type="caution">
    <text evidence="1">The sequence shown here is derived from an EMBL/GenBank/DDBJ whole genome shotgun (WGS) entry which is preliminary data.</text>
</comment>
<reference evidence="1" key="2">
    <citation type="journal article" date="2023" name="Science">
        <title>Genomic signatures of disease resistance in endangered staghorn corals.</title>
        <authorList>
            <person name="Vollmer S.V."/>
            <person name="Selwyn J.D."/>
            <person name="Despard B.A."/>
            <person name="Roesel C.L."/>
        </authorList>
    </citation>
    <scope>NUCLEOTIDE SEQUENCE</scope>
    <source>
        <strain evidence="1">K2</strain>
    </source>
</reference>
<dbReference type="Proteomes" id="UP001249851">
    <property type="component" value="Unassembled WGS sequence"/>
</dbReference>
<keyword evidence="2" id="KW-1185">Reference proteome</keyword>
<dbReference type="EMBL" id="JARQWQ010000073">
    <property type="protein sequence ID" value="KAK2553898.1"/>
    <property type="molecule type" value="Genomic_DNA"/>
</dbReference>
<dbReference type="AlphaFoldDB" id="A0AAD9Q379"/>
<gene>
    <name evidence="1" type="ORF">P5673_024589</name>
</gene>
<protein>
    <submittedName>
        <fullName evidence="1">Uncharacterized protein</fullName>
    </submittedName>
</protein>
<evidence type="ECO:0000313" key="1">
    <source>
        <dbReference type="EMBL" id="KAK2553898.1"/>
    </source>
</evidence>
<proteinExistence type="predicted"/>
<organism evidence="1 2">
    <name type="scientific">Acropora cervicornis</name>
    <name type="common">Staghorn coral</name>
    <dbReference type="NCBI Taxonomy" id="6130"/>
    <lineage>
        <taxon>Eukaryota</taxon>
        <taxon>Metazoa</taxon>
        <taxon>Cnidaria</taxon>
        <taxon>Anthozoa</taxon>
        <taxon>Hexacorallia</taxon>
        <taxon>Scleractinia</taxon>
        <taxon>Astrocoeniina</taxon>
        <taxon>Acroporidae</taxon>
        <taxon>Acropora</taxon>
    </lineage>
</organism>
<sequence length="76" mass="8411">MALVKCKIQRGYMQIKPCTGDEDQDGRLDRTMDSTGTPTNCNLDFRSKVGLLNDAANKMAFYSFESFPGCFTGCAK</sequence>
<reference evidence="1" key="1">
    <citation type="journal article" date="2023" name="G3 (Bethesda)">
        <title>Whole genome assembly and annotation of the endangered Caribbean coral Acropora cervicornis.</title>
        <authorList>
            <person name="Selwyn J.D."/>
            <person name="Vollmer S.V."/>
        </authorList>
    </citation>
    <scope>NUCLEOTIDE SEQUENCE</scope>
    <source>
        <strain evidence="1">K2</strain>
    </source>
</reference>
<evidence type="ECO:0000313" key="2">
    <source>
        <dbReference type="Proteomes" id="UP001249851"/>
    </source>
</evidence>
<name>A0AAD9Q379_ACRCE</name>
<accession>A0AAD9Q379</accession>